<sequence length="137" mass="14683">MAKKLYSNKMINRGGREGQVHSPNGKLDLQITPPGKGGTNPEELFAAGYSSCFNEGLEEVMAEAQIDAEHIISADVALYSGGASEYHIGVVLTGRIKGLSVEQQEQLLAAADKICPYSKAIRGNVDVQLSVDDTLEF</sequence>
<dbReference type="OrthoDB" id="9797508at2"/>
<dbReference type="Pfam" id="PF02566">
    <property type="entry name" value="OsmC"/>
    <property type="match status" value="1"/>
</dbReference>
<feature type="region of interest" description="Disordered" evidence="2">
    <location>
        <begin position="12"/>
        <end position="40"/>
    </location>
</feature>
<dbReference type="SUPFAM" id="SSF82784">
    <property type="entry name" value="OsmC-like"/>
    <property type="match status" value="1"/>
</dbReference>
<dbReference type="InterPro" id="IPR003718">
    <property type="entry name" value="OsmC/Ohr_fam"/>
</dbReference>
<comment type="caution">
    <text evidence="3">The sequence shown here is derived from an EMBL/GenBank/DDBJ whole genome shotgun (WGS) entry which is preliminary data.</text>
</comment>
<dbReference type="RefSeq" id="WP_044011501.1">
    <property type="nucleotide sequence ID" value="NZ_AWTT01000068.1"/>
</dbReference>
<comment type="similarity">
    <text evidence="1">Belongs to the OsmC/Ohr family.</text>
</comment>
<reference evidence="3 4" key="1">
    <citation type="submission" date="2013-08" db="EMBL/GenBank/DDBJ databases">
        <title>Lactobacillus wasatchii sp. WDC04, a late gas producing bacteria isolated from aged chedder cheese.</title>
        <authorList>
            <person name="Oberg C.J."/>
            <person name="Culumber M."/>
            <person name="McMahon D.J."/>
            <person name="Broadbent J.R."/>
            <person name="Oberg T.S."/>
            <person name="Ortaki F."/>
        </authorList>
    </citation>
    <scope>NUCLEOTIDE SEQUENCE [LARGE SCALE GENOMIC DNA]</scope>
    <source>
        <strain evidence="3 4">WDC04</strain>
    </source>
</reference>
<accession>A0A0D0Y305</accession>
<organism evidence="3 4">
    <name type="scientific">Paucilactobacillus wasatchensis</name>
    <dbReference type="NCBI Taxonomy" id="1335616"/>
    <lineage>
        <taxon>Bacteria</taxon>
        <taxon>Bacillati</taxon>
        <taxon>Bacillota</taxon>
        <taxon>Bacilli</taxon>
        <taxon>Lactobacillales</taxon>
        <taxon>Lactobacillaceae</taxon>
        <taxon>Paucilactobacillus</taxon>
    </lineage>
</organism>
<proteinExistence type="inferred from homology"/>
<dbReference type="Proteomes" id="UP000032279">
    <property type="component" value="Unassembled WGS sequence"/>
</dbReference>
<evidence type="ECO:0000256" key="1">
    <source>
        <dbReference type="ARBA" id="ARBA00007378"/>
    </source>
</evidence>
<evidence type="ECO:0000313" key="3">
    <source>
        <dbReference type="EMBL" id="KIS02618.1"/>
    </source>
</evidence>
<dbReference type="InterPro" id="IPR036102">
    <property type="entry name" value="OsmC/Ohrsf"/>
</dbReference>
<dbReference type="NCBIfam" id="TIGR03561">
    <property type="entry name" value="organ_hyd_perox"/>
    <property type="match status" value="1"/>
</dbReference>
<dbReference type="InterPro" id="IPR019953">
    <property type="entry name" value="OHR"/>
</dbReference>
<dbReference type="PANTHER" id="PTHR33797">
    <property type="entry name" value="ORGANIC HYDROPEROXIDE RESISTANCE PROTEIN-LIKE"/>
    <property type="match status" value="1"/>
</dbReference>
<evidence type="ECO:0000256" key="2">
    <source>
        <dbReference type="SAM" id="MobiDB-lite"/>
    </source>
</evidence>
<dbReference type="AlphaFoldDB" id="A0A0D0Y305"/>
<dbReference type="PANTHER" id="PTHR33797:SF2">
    <property type="entry name" value="ORGANIC HYDROPEROXIDE RESISTANCE PROTEIN-LIKE"/>
    <property type="match status" value="1"/>
</dbReference>
<keyword evidence="4" id="KW-1185">Reference proteome</keyword>
<dbReference type="Gene3D" id="3.30.300.20">
    <property type="match status" value="1"/>
</dbReference>
<dbReference type="InterPro" id="IPR015946">
    <property type="entry name" value="KH_dom-like_a/b"/>
</dbReference>
<name>A0A0D0Y305_9LACO</name>
<dbReference type="PATRIC" id="fig|1335616.4.peg.1821"/>
<dbReference type="EMBL" id="AWTT01000068">
    <property type="protein sequence ID" value="KIS02618.1"/>
    <property type="molecule type" value="Genomic_DNA"/>
</dbReference>
<evidence type="ECO:0000313" key="4">
    <source>
        <dbReference type="Proteomes" id="UP000032279"/>
    </source>
</evidence>
<dbReference type="GO" id="GO:0006979">
    <property type="term" value="P:response to oxidative stress"/>
    <property type="evidence" value="ECO:0007669"/>
    <property type="project" value="InterPro"/>
</dbReference>
<gene>
    <name evidence="3" type="ORF">WDC_1809</name>
</gene>
<dbReference type="STRING" id="1335616.WDC_1809"/>
<protein>
    <submittedName>
        <fullName evidence="3">Organic hydroperoxide resistance protein</fullName>
    </submittedName>
</protein>